<evidence type="ECO:0000313" key="2">
    <source>
        <dbReference type="EMBL" id="SEO68336.1"/>
    </source>
</evidence>
<reference evidence="3" key="1">
    <citation type="submission" date="2016-10" db="EMBL/GenBank/DDBJ databases">
        <authorList>
            <person name="Varghese N."/>
            <person name="Submissions S."/>
        </authorList>
    </citation>
    <scope>NUCLEOTIDE SEQUENCE [LARGE SCALE GENOMIC DNA]</scope>
    <source>
        <strain evidence="3">CGMCC 1.8704</strain>
    </source>
</reference>
<dbReference type="Proteomes" id="UP000198657">
    <property type="component" value="Unassembled WGS sequence"/>
</dbReference>
<gene>
    <name evidence="2" type="ORF">SAMN04487942_0124</name>
</gene>
<keyword evidence="1" id="KW-0732">Signal</keyword>
<feature type="chain" id="PRO_5011755047" evidence="1">
    <location>
        <begin position="25"/>
        <end position="87"/>
    </location>
</feature>
<accession>A0A1H8RPQ1</accession>
<feature type="signal peptide" evidence="1">
    <location>
        <begin position="1"/>
        <end position="24"/>
    </location>
</feature>
<dbReference type="AlphaFoldDB" id="A0A1H8RPQ1"/>
<evidence type="ECO:0000313" key="3">
    <source>
        <dbReference type="Proteomes" id="UP000198657"/>
    </source>
</evidence>
<name>A0A1H8RPQ1_9FLAO</name>
<evidence type="ECO:0000256" key="1">
    <source>
        <dbReference type="SAM" id="SignalP"/>
    </source>
</evidence>
<proteinExistence type="predicted"/>
<dbReference type="EMBL" id="FODN01000013">
    <property type="protein sequence ID" value="SEO68336.1"/>
    <property type="molecule type" value="Genomic_DNA"/>
</dbReference>
<sequence>MKTTFFKPIFSLSAIALAVFGAFAFTPAPEKAEVVDIWGLIPSSNCAVSTVKCGNDTTKPFCKSGSVELFDMNEEQTDCSVHLYRLQ</sequence>
<protein>
    <submittedName>
        <fullName evidence="2">Uncharacterized protein</fullName>
    </submittedName>
</protein>
<organism evidence="2 3">
    <name type="scientific">Flavobacterium sinopsychrotolerans</name>
    <dbReference type="NCBI Taxonomy" id="604089"/>
    <lineage>
        <taxon>Bacteria</taxon>
        <taxon>Pseudomonadati</taxon>
        <taxon>Bacteroidota</taxon>
        <taxon>Flavobacteriia</taxon>
        <taxon>Flavobacteriales</taxon>
        <taxon>Flavobacteriaceae</taxon>
        <taxon>Flavobacterium</taxon>
    </lineage>
</organism>
<dbReference type="RefSeq" id="WP_072944067.1">
    <property type="nucleotide sequence ID" value="NZ_CBCSFM010000015.1"/>
</dbReference>
<dbReference type="OrthoDB" id="1361672at2"/>
<keyword evidence="3" id="KW-1185">Reference proteome</keyword>